<keyword evidence="3" id="KW-0808">Transferase</keyword>
<name>A0A2A2MI75_9GAMM</name>
<feature type="transmembrane region" description="Helical" evidence="1">
    <location>
        <begin position="12"/>
        <end position="30"/>
    </location>
</feature>
<dbReference type="Pfam" id="PF01757">
    <property type="entry name" value="Acyl_transf_3"/>
    <property type="match status" value="1"/>
</dbReference>
<dbReference type="InterPro" id="IPR002656">
    <property type="entry name" value="Acyl_transf_3_dom"/>
</dbReference>
<proteinExistence type="predicted"/>
<reference evidence="3 4" key="1">
    <citation type="submission" date="2017-08" db="EMBL/GenBank/DDBJ databases">
        <title>Draft Genome Sequence of Hafnia alvei CITHA-6 Isolated from Raw Bovine Milk.</title>
        <authorList>
            <person name="Culligan E.P."/>
            <person name="Mcsweeney A."/>
            <person name="O'Doherty C."/>
            <person name="Gleeson E."/>
            <person name="O'Riordan D."/>
            <person name="Sleator R.D."/>
        </authorList>
    </citation>
    <scope>NUCLEOTIDE SEQUENCE [LARGE SCALE GENOMIC DNA]</scope>
    <source>
        <strain evidence="3 4">CITHA-6</strain>
    </source>
</reference>
<feature type="transmembrane region" description="Helical" evidence="1">
    <location>
        <begin position="42"/>
        <end position="69"/>
    </location>
</feature>
<organism evidence="3 4">
    <name type="scientific">Hafnia paralvei</name>
    <dbReference type="NCBI Taxonomy" id="546367"/>
    <lineage>
        <taxon>Bacteria</taxon>
        <taxon>Pseudomonadati</taxon>
        <taxon>Pseudomonadota</taxon>
        <taxon>Gammaproteobacteria</taxon>
        <taxon>Enterobacterales</taxon>
        <taxon>Hafniaceae</taxon>
        <taxon>Hafnia</taxon>
    </lineage>
</organism>
<evidence type="ECO:0000256" key="1">
    <source>
        <dbReference type="SAM" id="Phobius"/>
    </source>
</evidence>
<keyword evidence="3" id="KW-0012">Acyltransferase</keyword>
<evidence type="ECO:0000313" key="3">
    <source>
        <dbReference type="EMBL" id="PAV98670.1"/>
    </source>
</evidence>
<keyword evidence="1" id="KW-0472">Membrane</keyword>
<dbReference type="AlphaFoldDB" id="A0A2A2MI75"/>
<evidence type="ECO:0000259" key="2">
    <source>
        <dbReference type="Pfam" id="PF01757"/>
    </source>
</evidence>
<sequence>MVALVLLLRHYRWSALFLFFAVLLSSSYWWEGITPREGHGTFIWQYGLMMTNPIILEFLMGIIAAILYLRMNSKITWLGRVLMLCAVGYFCFTCYTLYSPWQSRESGHLGGYSLACFMLLLAGLKYEKVRARRYPSWLMFTGEISYSMYLLHMAVMFSSIYVLKKINSDNYFDTFNHRFDLLVITLIITYLLSYLSYIYIENKLSTYIKEKVLTMYIRKK</sequence>
<keyword evidence="4" id="KW-1185">Reference proteome</keyword>
<feature type="transmembrane region" description="Helical" evidence="1">
    <location>
        <begin position="81"/>
        <end position="101"/>
    </location>
</feature>
<feature type="domain" description="Acyltransferase 3" evidence="2">
    <location>
        <begin position="3"/>
        <end position="196"/>
    </location>
</feature>
<keyword evidence="1" id="KW-1133">Transmembrane helix</keyword>
<feature type="transmembrane region" description="Helical" evidence="1">
    <location>
        <begin position="136"/>
        <end position="161"/>
    </location>
</feature>
<dbReference type="GO" id="GO:0016747">
    <property type="term" value="F:acyltransferase activity, transferring groups other than amino-acyl groups"/>
    <property type="evidence" value="ECO:0007669"/>
    <property type="project" value="InterPro"/>
</dbReference>
<protein>
    <submittedName>
        <fullName evidence="3">Acyltransferase</fullName>
    </submittedName>
</protein>
<dbReference type="KEGG" id="hpar:AL518_16565"/>
<dbReference type="Proteomes" id="UP000218796">
    <property type="component" value="Unassembled WGS sequence"/>
</dbReference>
<feature type="transmembrane region" description="Helical" evidence="1">
    <location>
        <begin position="181"/>
        <end position="200"/>
    </location>
</feature>
<evidence type="ECO:0000313" key="4">
    <source>
        <dbReference type="Proteomes" id="UP000218796"/>
    </source>
</evidence>
<dbReference type="EMBL" id="NQMS01000001">
    <property type="protein sequence ID" value="PAV98670.1"/>
    <property type="molecule type" value="Genomic_DNA"/>
</dbReference>
<feature type="transmembrane region" description="Helical" evidence="1">
    <location>
        <begin position="107"/>
        <end position="124"/>
    </location>
</feature>
<accession>A0A2A2MI75</accession>
<comment type="caution">
    <text evidence="3">The sequence shown here is derived from an EMBL/GenBank/DDBJ whole genome shotgun (WGS) entry which is preliminary data.</text>
</comment>
<keyword evidence="1" id="KW-0812">Transmembrane</keyword>
<dbReference type="OrthoDB" id="9767863at2"/>
<gene>
    <name evidence="3" type="ORF">CJD50_04205</name>
</gene>